<dbReference type="PANTHER" id="PTHR46082:SF11">
    <property type="entry name" value="AAA+ ATPASE DOMAIN-CONTAINING PROTEIN-RELATED"/>
    <property type="match status" value="1"/>
</dbReference>
<evidence type="ECO:0000313" key="2">
    <source>
        <dbReference type="Proteomes" id="UP000034112"/>
    </source>
</evidence>
<dbReference type="SUPFAM" id="SSF53167">
    <property type="entry name" value="Purine and uridine phosphorylases"/>
    <property type="match status" value="1"/>
</dbReference>
<dbReference type="InterPro" id="IPR035994">
    <property type="entry name" value="Nucleoside_phosphorylase_sf"/>
</dbReference>
<gene>
    <name evidence="1" type="ORF">THAR02_11241</name>
</gene>
<dbReference type="Gene3D" id="3.40.50.1580">
    <property type="entry name" value="Nucleoside phosphorylase domain"/>
    <property type="match status" value="1"/>
</dbReference>
<accession>A0A0F9Z7R7</accession>
<dbReference type="EMBL" id="JOKZ01000785">
    <property type="protein sequence ID" value="KKO96651.1"/>
    <property type="molecule type" value="Genomic_DNA"/>
</dbReference>
<dbReference type="OrthoDB" id="1577640at2759"/>
<evidence type="ECO:0000313" key="1">
    <source>
        <dbReference type="EMBL" id="KKO96651.1"/>
    </source>
</evidence>
<name>A0A0F9Z7R7_TRIHA</name>
<proteinExistence type="predicted"/>
<protein>
    <submittedName>
        <fullName evidence="1">Uncharacterized protein</fullName>
    </submittedName>
</protein>
<dbReference type="GO" id="GO:0009116">
    <property type="term" value="P:nucleoside metabolic process"/>
    <property type="evidence" value="ECO:0007669"/>
    <property type="project" value="InterPro"/>
</dbReference>
<organism evidence="1 2">
    <name type="scientific">Trichoderma harzianum</name>
    <name type="common">Hypocrea lixii</name>
    <dbReference type="NCBI Taxonomy" id="5544"/>
    <lineage>
        <taxon>Eukaryota</taxon>
        <taxon>Fungi</taxon>
        <taxon>Dikarya</taxon>
        <taxon>Ascomycota</taxon>
        <taxon>Pezizomycotina</taxon>
        <taxon>Sordariomycetes</taxon>
        <taxon>Hypocreomycetidae</taxon>
        <taxon>Hypocreales</taxon>
        <taxon>Hypocreaceae</taxon>
        <taxon>Trichoderma</taxon>
    </lineage>
</organism>
<dbReference type="AlphaFoldDB" id="A0A0F9Z7R7"/>
<feature type="non-terminal residue" evidence="1">
    <location>
        <position position="234"/>
    </location>
</feature>
<dbReference type="PANTHER" id="PTHR46082">
    <property type="entry name" value="ATP/GTP-BINDING PROTEIN-RELATED"/>
    <property type="match status" value="1"/>
</dbReference>
<dbReference type="GO" id="GO:0003824">
    <property type="term" value="F:catalytic activity"/>
    <property type="evidence" value="ECO:0007669"/>
    <property type="project" value="InterPro"/>
</dbReference>
<reference evidence="2" key="1">
    <citation type="journal article" date="2015" name="Genome Announc.">
        <title>Draft whole-genome sequence of the biocontrol agent Trichoderma harzianum T6776.</title>
        <authorList>
            <person name="Baroncelli R."/>
            <person name="Piaggeschi G."/>
            <person name="Fiorini L."/>
            <person name="Bertolini E."/>
            <person name="Zapparata A."/>
            <person name="Pe M.E."/>
            <person name="Sarrocco S."/>
            <person name="Vannacci G."/>
        </authorList>
    </citation>
    <scope>NUCLEOTIDE SEQUENCE [LARGE SCALE GENOMIC DNA]</scope>
    <source>
        <strain evidence="2">T6776</strain>
    </source>
</reference>
<dbReference type="Proteomes" id="UP000034112">
    <property type="component" value="Unassembled WGS sequence"/>
</dbReference>
<comment type="caution">
    <text evidence="1">The sequence shown here is derived from an EMBL/GenBank/DDBJ whole genome shotgun (WGS) entry which is preliminary data.</text>
</comment>
<dbReference type="InterPro" id="IPR053137">
    <property type="entry name" value="NLR-like"/>
</dbReference>
<sequence length="234" mass="25248">MRTTRRFATTSSTARPAAIAAAVLKTDLETDPEIEIEEVIEVIPATQPGADELDELAAPIGFMVGIGGGAPSSKHDIRLGDIVVGVSNNGKRGIVQYDFGKAIQDQEFQVTGFLNQPPTLLRTAVGGLMAQYETDGNQISETVNSALAKKPPLRKKYGRPEAITDRLYRSQVVHPLNSETGCAVVCGDDPSSLIERRERDEDDDDPMIHYGLIASANTLMKDASVRDELIAKKG</sequence>